<sequence>MRSGSGPLAGTRVVEFAGLGPAPFAAMLLADLGADVVTVDRIPAGGTTDGLGAMTTGALGRGRRSIAVNTKDPAGRELVLDLVAGADALVEGFRPGVMERLGLGPEACLARRPSLVYGRMTGWGQTGPLASAAGHDINYIAAAGVLEHIGPADGPPAVPLNLIGDFGGGGMLLAVGLLAAMLEARSSGRGQVVDAAMVDGSALLMTMMFELTGRGLWDPSRQSNMNDGGAHFYGVYETADGRYVSVAAMEPKFYAVLLDLIGLSAEDLPDQWDAVAWPALRQRLADVFRTRTRQEWTDLLEGSDACFAPVLSMSEAPGHPHAVARDAFVSVDGVVQPSPAPRFSRTPAEVHRGAAGVGEHTTEVLTELGLAHGRIQELLSRGAVAHPGAPARMDP</sequence>
<dbReference type="SUPFAM" id="SSF89796">
    <property type="entry name" value="CoA-transferase family III (CaiB/BaiF)"/>
    <property type="match status" value="1"/>
</dbReference>
<dbReference type="InterPro" id="IPR050509">
    <property type="entry name" value="CoA-transferase_III"/>
</dbReference>
<dbReference type="OrthoDB" id="9797653at2"/>
<dbReference type="InterPro" id="IPR023606">
    <property type="entry name" value="CoA-Trfase_III_dom_1_sf"/>
</dbReference>
<name>A0A1G7TI30_9ACTN</name>
<accession>A0A1G7TI30</accession>
<dbReference type="InterPro" id="IPR044855">
    <property type="entry name" value="CoA-Trfase_III_dom3_sf"/>
</dbReference>
<dbReference type="Proteomes" id="UP000198863">
    <property type="component" value="Unassembled WGS sequence"/>
</dbReference>
<dbReference type="PANTHER" id="PTHR48228:SF5">
    <property type="entry name" value="ALPHA-METHYLACYL-COA RACEMASE"/>
    <property type="match status" value="1"/>
</dbReference>
<dbReference type="PANTHER" id="PTHR48228">
    <property type="entry name" value="SUCCINYL-COA--D-CITRAMALATE COA-TRANSFERASE"/>
    <property type="match status" value="1"/>
</dbReference>
<gene>
    <name evidence="1" type="ORF">SAMN05660324_2463</name>
</gene>
<protein>
    <submittedName>
        <fullName evidence="1">Alpha-methylacyl-CoA racemase</fullName>
    </submittedName>
</protein>
<dbReference type="InterPro" id="IPR003673">
    <property type="entry name" value="CoA-Trfase_fam_III"/>
</dbReference>
<evidence type="ECO:0000313" key="2">
    <source>
        <dbReference type="Proteomes" id="UP000198863"/>
    </source>
</evidence>
<reference evidence="2" key="1">
    <citation type="submission" date="2016-10" db="EMBL/GenBank/DDBJ databases">
        <authorList>
            <person name="Varghese N."/>
            <person name="Submissions S."/>
        </authorList>
    </citation>
    <scope>NUCLEOTIDE SEQUENCE [LARGE SCALE GENOMIC DNA]</scope>
    <source>
        <strain evidence="2">DSM 44526</strain>
    </source>
</reference>
<organism evidence="1 2">
    <name type="scientific">Klenkia brasiliensis</name>
    <dbReference type="NCBI Taxonomy" id="333142"/>
    <lineage>
        <taxon>Bacteria</taxon>
        <taxon>Bacillati</taxon>
        <taxon>Actinomycetota</taxon>
        <taxon>Actinomycetes</taxon>
        <taxon>Geodermatophilales</taxon>
        <taxon>Geodermatophilaceae</taxon>
        <taxon>Klenkia</taxon>
    </lineage>
</organism>
<keyword evidence="2" id="KW-1185">Reference proteome</keyword>
<dbReference type="EMBL" id="FNCF01000003">
    <property type="protein sequence ID" value="SDG34200.1"/>
    <property type="molecule type" value="Genomic_DNA"/>
</dbReference>
<dbReference type="AlphaFoldDB" id="A0A1G7TI30"/>
<proteinExistence type="predicted"/>
<dbReference type="Pfam" id="PF02515">
    <property type="entry name" value="CoA_transf_3"/>
    <property type="match status" value="1"/>
</dbReference>
<dbReference type="Gene3D" id="3.40.50.10540">
    <property type="entry name" value="Crotonobetainyl-coa:carnitine coa-transferase, domain 1"/>
    <property type="match status" value="1"/>
</dbReference>
<evidence type="ECO:0000313" key="1">
    <source>
        <dbReference type="EMBL" id="SDG34200.1"/>
    </source>
</evidence>
<dbReference type="Gene3D" id="3.30.1540.10">
    <property type="entry name" value="formyl-coa transferase, domain 3"/>
    <property type="match status" value="1"/>
</dbReference>
<dbReference type="GO" id="GO:0003824">
    <property type="term" value="F:catalytic activity"/>
    <property type="evidence" value="ECO:0007669"/>
    <property type="project" value="InterPro"/>
</dbReference>